<protein>
    <submittedName>
        <fullName evidence="3">Uncharacterized protein</fullName>
    </submittedName>
</protein>
<comment type="caution">
    <text evidence="3">The sequence shown here is derived from an EMBL/GenBank/DDBJ whole genome shotgun (WGS) entry which is preliminary data.</text>
</comment>
<feature type="compositionally biased region" description="Basic residues" evidence="1">
    <location>
        <begin position="1"/>
        <end position="11"/>
    </location>
</feature>
<keyword evidence="2" id="KW-0472">Membrane</keyword>
<keyword evidence="2" id="KW-1133">Transmembrane helix</keyword>
<gene>
    <name evidence="3" type="ORF">MMF94_36725</name>
</gene>
<dbReference type="Proteomes" id="UP001299970">
    <property type="component" value="Unassembled WGS sequence"/>
</dbReference>
<organism evidence="3 4">
    <name type="scientific">Pseudonocardia alaniniphila</name>
    <dbReference type="NCBI Taxonomy" id="75291"/>
    <lineage>
        <taxon>Bacteria</taxon>
        <taxon>Bacillati</taxon>
        <taxon>Actinomycetota</taxon>
        <taxon>Actinomycetes</taxon>
        <taxon>Pseudonocardiales</taxon>
        <taxon>Pseudonocardiaceae</taxon>
        <taxon>Pseudonocardia</taxon>
    </lineage>
</organism>
<keyword evidence="2" id="KW-0812">Transmembrane</keyword>
<dbReference type="EMBL" id="JAKXMK010000041">
    <property type="protein sequence ID" value="MCH6171273.1"/>
    <property type="molecule type" value="Genomic_DNA"/>
</dbReference>
<evidence type="ECO:0000256" key="2">
    <source>
        <dbReference type="SAM" id="Phobius"/>
    </source>
</evidence>
<name>A0ABS9TRT4_9PSEU</name>
<reference evidence="3 4" key="1">
    <citation type="submission" date="2022-03" db="EMBL/GenBank/DDBJ databases">
        <title>Pseudonocardia alaer sp. nov., a novel actinomycete isolated from reed forest soil.</title>
        <authorList>
            <person name="Wang L."/>
        </authorList>
    </citation>
    <scope>NUCLEOTIDE SEQUENCE [LARGE SCALE GENOMIC DNA]</scope>
    <source>
        <strain evidence="3 4">Y-16303</strain>
    </source>
</reference>
<feature type="transmembrane region" description="Helical" evidence="2">
    <location>
        <begin position="39"/>
        <end position="63"/>
    </location>
</feature>
<sequence>MARTRQGHTRGRLGFGRRSGRTTPAMGAVEFFTRPEQNIIWQVLGFIVRARAELTVLTVLVVASVVLREEIGSDAAFYVLTATTCVVFAVPASRRYLIRRAWCVTTRHRMRSCFAQTRTMTHDGRMPFLVWSRPSPVGERVRVWLPAGLSVKDLERVTAELATACWAREVRITGSRSQAAYVLVEVVRRDPLGSNLVLTPDVIDDVDTDVDDEIDGTVVPLPDRASLAPVPTAEPATTSGPRPARKTPTTVPARTTNGASSNDASDLDDPVTGFGGVDVSDYV</sequence>
<feature type="compositionally biased region" description="Polar residues" evidence="1">
    <location>
        <begin position="247"/>
        <end position="264"/>
    </location>
</feature>
<keyword evidence="4" id="KW-1185">Reference proteome</keyword>
<feature type="region of interest" description="Disordered" evidence="1">
    <location>
        <begin position="217"/>
        <end position="283"/>
    </location>
</feature>
<evidence type="ECO:0000313" key="4">
    <source>
        <dbReference type="Proteomes" id="UP001299970"/>
    </source>
</evidence>
<feature type="region of interest" description="Disordered" evidence="1">
    <location>
        <begin position="1"/>
        <end position="21"/>
    </location>
</feature>
<evidence type="ECO:0000256" key="1">
    <source>
        <dbReference type="SAM" id="MobiDB-lite"/>
    </source>
</evidence>
<dbReference type="RefSeq" id="WP_241042080.1">
    <property type="nucleotide sequence ID" value="NZ_BAAAJF010000010.1"/>
</dbReference>
<evidence type="ECO:0000313" key="3">
    <source>
        <dbReference type="EMBL" id="MCH6171273.1"/>
    </source>
</evidence>
<accession>A0ABS9TRT4</accession>
<feature type="transmembrane region" description="Helical" evidence="2">
    <location>
        <begin position="75"/>
        <end position="92"/>
    </location>
</feature>
<proteinExistence type="predicted"/>